<dbReference type="GO" id="GO:0004034">
    <property type="term" value="F:aldose 1-epimerase activity"/>
    <property type="evidence" value="ECO:0007669"/>
    <property type="project" value="TreeGrafter"/>
</dbReference>
<keyword evidence="4" id="KW-0812">Transmembrane</keyword>
<evidence type="ECO:0000313" key="6">
    <source>
        <dbReference type="Proteomes" id="UP000249363"/>
    </source>
</evidence>
<dbReference type="CDD" id="cd09019">
    <property type="entry name" value="galactose_mutarotase_like"/>
    <property type="match status" value="1"/>
</dbReference>
<sequence length="453" mass="48920">MPLATGQGRFSQLSSFISFYFKKLARPRLSLAALIIYALVFLGIAVTVIYKMRFTSYVSAAALFALPALGGSNPKSNSTTDPFKIYNITATNITASFIGYGARLVALYVPDSNGTIQDVVVGYDDPKTYLHDSETNHTYFGPVVGRYANRIKNGTFTIDGETYHIPTNENGGADTLHGGTVGYDQRNWTVAASANDSITFSLYDPGWEGFPGDVLTHVTFTVDALRTAVNPKGLPQLTSRIVSLSLTEKTPIMLANHIYWNLDAFQEPTILNNTLHMPLATRVVAGDNILVPNGTIFDVDTAFDGAIDYTAGKEIGADFDHALGVCGFNCTGVDTCFINDRTPYYLDGATVPVIHLSSPATGITLDVATNQVAHQIYTCNGQNGTIPIKASQKARNEAAGKGGVDYVNKYGCIVIETEGWIDAINQPEWAQKEIFSPADAPVVNLATYQFGTL</sequence>
<proteinExistence type="inferred from homology"/>
<dbReference type="OrthoDB" id="274691at2759"/>
<evidence type="ECO:0000313" key="5">
    <source>
        <dbReference type="EMBL" id="RAO64867.1"/>
    </source>
</evidence>
<dbReference type="SUPFAM" id="SSF74650">
    <property type="entry name" value="Galactose mutarotase-like"/>
    <property type="match status" value="1"/>
</dbReference>
<evidence type="ECO:0000256" key="4">
    <source>
        <dbReference type="SAM" id="Phobius"/>
    </source>
</evidence>
<name>A0A364KMU9_TALAM</name>
<reference evidence="5 6" key="1">
    <citation type="journal article" date="2017" name="Biotechnol. Biofuels">
        <title>Differential beta-glucosidase expression as a function of carbon source availability in Talaromyces amestolkiae: a genomic and proteomic approach.</title>
        <authorList>
            <person name="de Eugenio L.I."/>
            <person name="Mendez-Liter J.A."/>
            <person name="Nieto-Dominguez M."/>
            <person name="Alonso L."/>
            <person name="Gil-Munoz J."/>
            <person name="Barriuso J."/>
            <person name="Prieto A."/>
            <person name="Martinez M.J."/>
        </authorList>
    </citation>
    <scope>NUCLEOTIDE SEQUENCE [LARGE SCALE GENOMIC DNA]</scope>
    <source>
        <strain evidence="5 6">CIB</strain>
    </source>
</reference>
<evidence type="ECO:0000256" key="3">
    <source>
        <dbReference type="ARBA" id="ARBA00023277"/>
    </source>
</evidence>
<dbReference type="InterPro" id="IPR008183">
    <property type="entry name" value="Aldose_1/G6P_1-epimerase"/>
</dbReference>
<feature type="transmembrane region" description="Helical" evidence="4">
    <location>
        <begin position="29"/>
        <end position="50"/>
    </location>
</feature>
<organism evidence="5 6">
    <name type="scientific">Talaromyces amestolkiae</name>
    <dbReference type="NCBI Taxonomy" id="1196081"/>
    <lineage>
        <taxon>Eukaryota</taxon>
        <taxon>Fungi</taxon>
        <taxon>Dikarya</taxon>
        <taxon>Ascomycota</taxon>
        <taxon>Pezizomycotina</taxon>
        <taxon>Eurotiomycetes</taxon>
        <taxon>Eurotiomycetidae</taxon>
        <taxon>Eurotiales</taxon>
        <taxon>Trichocomaceae</taxon>
        <taxon>Talaromyces</taxon>
        <taxon>Talaromyces sect. Talaromyces</taxon>
    </lineage>
</organism>
<keyword evidence="4" id="KW-1133">Transmembrane helix</keyword>
<dbReference type="PANTHER" id="PTHR10091:SF6">
    <property type="entry name" value="1-EPIMERASE, PUTATIVE (AFU_ORTHOLOGUE AFUA_3G13240)-RELATED"/>
    <property type="match status" value="1"/>
</dbReference>
<evidence type="ECO:0008006" key="7">
    <source>
        <dbReference type="Google" id="ProtNLM"/>
    </source>
</evidence>
<keyword evidence="6" id="KW-1185">Reference proteome</keyword>
<dbReference type="RefSeq" id="XP_040729384.1">
    <property type="nucleotide sequence ID" value="XM_040881633.1"/>
</dbReference>
<dbReference type="Pfam" id="PF01263">
    <property type="entry name" value="Aldose_epim"/>
    <property type="match status" value="1"/>
</dbReference>
<gene>
    <name evidence="5" type="ORF">BHQ10_000879</name>
</gene>
<keyword evidence="4" id="KW-0472">Membrane</keyword>
<evidence type="ECO:0000256" key="1">
    <source>
        <dbReference type="ARBA" id="ARBA00006206"/>
    </source>
</evidence>
<comment type="caution">
    <text evidence="5">The sequence shown here is derived from an EMBL/GenBank/DDBJ whole genome shotgun (WGS) entry which is preliminary data.</text>
</comment>
<dbReference type="GO" id="GO:0030246">
    <property type="term" value="F:carbohydrate binding"/>
    <property type="evidence" value="ECO:0007669"/>
    <property type="project" value="InterPro"/>
</dbReference>
<dbReference type="GO" id="GO:0033499">
    <property type="term" value="P:galactose catabolic process via UDP-galactose, Leloir pathway"/>
    <property type="evidence" value="ECO:0007669"/>
    <property type="project" value="TreeGrafter"/>
</dbReference>
<dbReference type="STRING" id="1196081.A0A364KMU9"/>
<dbReference type="Proteomes" id="UP000249363">
    <property type="component" value="Unassembled WGS sequence"/>
</dbReference>
<dbReference type="FunFam" id="2.70.98.10:FF:000014">
    <property type="entry name" value="Aldose 1-epimerase, putative"/>
    <property type="match status" value="1"/>
</dbReference>
<keyword evidence="2" id="KW-0413">Isomerase</keyword>
<dbReference type="InterPro" id="IPR047215">
    <property type="entry name" value="Galactose_mutarotase-like"/>
</dbReference>
<dbReference type="GO" id="GO:0006006">
    <property type="term" value="P:glucose metabolic process"/>
    <property type="evidence" value="ECO:0007669"/>
    <property type="project" value="TreeGrafter"/>
</dbReference>
<dbReference type="EMBL" id="MIKG01000001">
    <property type="protein sequence ID" value="RAO64867.1"/>
    <property type="molecule type" value="Genomic_DNA"/>
</dbReference>
<comment type="similarity">
    <text evidence="1">Belongs to the aldose epimerase family.</text>
</comment>
<dbReference type="GeneID" id="63790096"/>
<dbReference type="Gene3D" id="2.70.98.10">
    <property type="match status" value="1"/>
</dbReference>
<accession>A0A364KMU9</accession>
<keyword evidence="3" id="KW-0119">Carbohydrate metabolism</keyword>
<evidence type="ECO:0000256" key="2">
    <source>
        <dbReference type="ARBA" id="ARBA00023235"/>
    </source>
</evidence>
<dbReference type="PANTHER" id="PTHR10091">
    <property type="entry name" value="ALDOSE-1-EPIMERASE"/>
    <property type="match status" value="1"/>
</dbReference>
<dbReference type="AlphaFoldDB" id="A0A364KMU9"/>
<dbReference type="InterPro" id="IPR014718">
    <property type="entry name" value="GH-type_carb-bd"/>
</dbReference>
<protein>
    <recommendedName>
        <fullName evidence="7">Aldose 1-epimerase</fullName>
    </recommendedName>
</protein>
<dbReference type="InterPro" id="IPR011013">
    <property type="entry name" value="Gal_mutarotase_sf_dom"/>
</dbReference>